<accession>A0A1I3X5K1</accession>
<dbReference type="OrthoDB" id="564699at2"/>
<dbReference type="InterPro" id="IPR021251">
    <property type="entry name" value="DUF2793"/>
</dbReference>
<reference evidence="1 2" key="1">
    <citation type="submission" date="2016-10" db="EMBL/GenBank/DDBJ databases">
        <authorList>
            <person name="de Groot N.N."/>
        </authorList>
    </citation>
    <scope>NUCLEOTIDE SEQUENCE [LARGE SCALE GENOMIC DNA]</scope>
    <source>
        <strain evidence="1 2">CGMCC 1.8891</strain>
    </source>
</reference>
<evidence type="ECO:0000313" key="1">
    <source>
        <dbReference type="EMBL" id="SFK14883.1"/>
    </source>
</evidence>
<dbReference type="EMBL" id="FORY01000040">
    <property type="protein sequence ID" value="SFK14883.1"/>
    <property type="molecule type" value="Genomic_DNA"/>
</dbReference>
<dbReference type="STRING" id="576117.SAMN04488138_14014"/>
<dbReference type="Proteomes" id="UP000183299">
    <property type="component" value="Unassembled WGS sequence"/>
</dbReference>
<protein>
    <submittedName>
        <fullName evidence="1">Uncharacterized protein</fullName>
    </submittedName>
</protein>
<dbReference type="RefSeq" id="WP_066598907.1">
    <property type="nucleotide sequence ID" value="NZ_FORY01000040.1"/>
</dbReference>
<dbReference type="Pfam" id="PF10983">
    <property type="entry name" value="DUF2793"/>
    <property type="match status" value="1"/>
</dbReference>
<proteinExistence type="predicted"/>
<keyword evidence="2" id="KW-1185">Reference proteome</keyword>
<name>A0A1I3X5K1_9RHOB</name>
<dbReference type="AlphaFoldDB" id="A0A1I3X5K1"/>
<sequence length="247" mass="25222">MADYSNRLDLPFIMASQAQKHVTHNDAIRLLDGMVQASVINATTSTPPASPSDGDCYIVAATATDEWAGWENDIAMWADGAWYRIAVATGYRVWDQSADELLVYYSGAWATFSAALGGLAQAPSVDVSKAANGATTGLSTLGETLSGLSGPTVTSSIVIPDRSICLGVSVKTTTAITGATSFDCGISGEVSKFGGSLGIASGSTNKGVIGPQAFYSDTPVVLTANGSDFTGGAVEIAIHLLTVGAPS</sequence>
<evidence type="ECO:0000313" key="2">
    <source>
        <dbReference type="Proteomes" id="UP000183299"/>
    </source>
</evidence>
<organism evidence="1 2">
    <name type="scientific">Celeribacter halophilus</name>
    <dbReference type="NCBI Taxonomy" id="576117"/>
    <lineage>
        <taxon>Bacteria</taxon>
        <taxon>Pseudomonadati</taxon>
        <taxon>Pseudomonadota</taxon>
        <taxon>Alphaproteobacteria</taxon>
        <taxon>Rhodobacterales</taxon>
        <taxon>Roseobacteraceae</taxon>
        <taxon>Celeribacter</taxon>
    </lineage>
</organism>
<gene>
    <name evidence="1" type="ORF">SAMN04488138_14014</name>
</gene>
<dbReference type="GeneID" id="98667080"/>